<dbReference type="PANTHER" id="PTHR24359">
    <property type="entry name" value="SERINE/THREONINE-PROTEIN KINASE SBK1"/>
    <property type="match status" value="1"/>
</dbReference>
<comment type="caution">
    <text evidence="3">The sequence shown here is derived from an EMBL/GenBank/DDBJ whole genome shotgun (WGS) entry which is preliminary data.</text>
</comment>
<dbReference type="EMBL" id="JAVRRT010000011">
    <property type="protein sequence ID" value="KAK5167370.1"/>
    <property type="molecule type" value="Genomic_DNA"/>
</dbReference>
<feature type="region of interest" description="Disordered" evidence="1">
    <location>
        <begin position="33"/>
        <end position="54"/>
    </location>
</feature>
<dbReference type="PANTHER" id="PTHR24359:SF1">
    <property type="entry name" value="INHIBITOR OF NUCLEAR FACTOR KAPPA-B KINASE EPSILON SUBUNIT HOMOLOG 1-RELATED"/>
    <property type="match status" value="1"/>
</dbReference>
<evidence type="ECO:0000313" key="3">
    <source>
        <dbReference type="EMBL" id="KAK5167370.1"/>
    </source>
</evidence>
<gene>
    <name evidence="3" type="ORF">LTR77_007069</name>
</gene>
<dbReference type="InterPro" id="IPR011009">
    <property type="entry name" value="Kinase-like_dom_sf"/>
</dbReference>
<organism evidence="3 4">
    <name type="scientific">Saxophila tyrrhenica</name>
    <dbReference type="NCBI Taxonomy" id="1690608"/>
    <lineage>
        <taxon>Eukaryota</taxon>
        <taxon>Fungi</taxon>
        <taxon>Dikarya</taxon>
        <taxon>Ascomycota</taxon>
        <taxon>Pezizomycotina</taxon>
        <taxon>Dothideomycetes</taxon>
        <taxon>Dothideomycetidae</taxon>
        <taxon>Mycosphaerellales</taxon>
        <taxon>Extremaceae</taxon>
        <taxon>Saxophila</taxon>
    </lineage>
</organism>
<dbReference type="InterPro" id="IPR000719">
    <property type="entry name" value="Prot_kinase_dom"/>
</dbReference>
<evidence type="ECO:0000256" key="1">
    <source>
        <dbReference type="SAM" id="MobiDB-lite"/>
    </source>
</evidence>
<protein>
    <recommendedName>
        <fullName evidence="2">Protein kinase domain-containing protein</fullName>
    </recommendedName>
</protein>
<evidence type="ECO:0000259" key="2">
    <source>
        <dbReference type="PROSITE" id="PS50011"/>
    </source>
</evidence>
<feature type="domain" description="Protein kinase" evidence="2">
    <location>
        <begin position="74"/>
        <end position="268"/>
    </location>
</feature>
<accession>A0AAV9P4D1</accession>
<name>A0AAV9P4D1_9PEZI</name>
<dbReference type="AlphaFoldDB" id="A0AAV9P4D1"/>
<dbReference type="GO" id="GO:0004674">
    <property type="term" value="F:protein serine/threonine kinase activity"/>
    <property type="evidence" value="ECO:0007669"/>
    <property type="project" value="TreeGrafter"/>
</dbReference>
<dbReference type="PROSITE" id="PS50011">
    <property type="entry name" value="PROTEIN_KINASE_DOM"/>
    <property type="match status" value="1"/>
</dbReference>
<dbReference type="SUPFAM" id="SSF56112">
    <property type="entry name" value="Protein kinase-like (PK-like)"/>
    <property type="match status" value="1"/>
</dbReference>
<reference evidence="3 4" key="1">
    <citation type="submission" date="2023-08" db="EMBL/GenBank/DDBJ databases">
        <title>Black Yeasts Isolated from many extreme environments.</title>
        <authorList>
            <person name="Coleine C."/>
            <person name="Stajich J.E."/>
            <person name="Selbmann L."/>
        </authorList>
    </citation>
    <scope>NUCLEOTIDE SEQUENCE [LARGE SCALE GENOMIC DNA]</scope>
    <source>
        <strain evidence="3 4">CCFEE 5935</strain>
    </source>
</reference>
<sequence length="268" mass="29989">MCLTREERNYIVSPCAPPSAMAKRKFRDVVSRLLSSKRRKSSAHQAAGEQANANAVVGSIKQHTPPEFKQNDNYVVLKQFEEGEEGGCSVIRSTTTSNVFVVKCAHEIAPARQTNTSQTGRRRPPPNEAKMLLRTQNHHNIIHLLDVQASTPPGRHLMYLEYCSSGDLLEQLRTFRRQNVDPPVMFTLHVLAGLSRALAFLHHGLRPTRRTRYAYRENHKPIIHGDLKPDNVFPRWPGMECGMPDVVLADFGMAAFASESRGITGTPG</sequence>
<keyword evidence="4" id="KW-1185">Reference proteome</keyword>
<proteinExistence type="predicted"/>
<dbReference type="Pfam" id="PF00069">
    <property type="entry name" value="Pkinase"/>
    <property type="match status" value="1"/>
</dbReference>
<dbReference type="Proteomes" id="UP001337655">
    <property type="component" value="Unassembled WGS sequence"/>
</dbReference>
<dbReference type="GeneID" id="89928405"/>
<dbReference type="GO" id="GO:0005524">
    <property type="term" value="F:ATP binding"/>
    <property type="evidence" value="ECO:0007669"/>
    <property type="project" value="InterPro"/>
</dbReference>
<dbReference type="Gene3D" id="1.10.510.10">
    <property type="entry name" value="Transferase(Phosphotransferase) domain 1"/>
    <property type="match status" value="1"/>
</dbReference>
<evidence type="ECO:0000313" key="4">
    <source>
        <dbReference type="Proteomes" id="UP001337655"/>
    </source>
</evidence>
<dbReference type="RefSeq" id="XP_064657076.1">
    <property type="nucleotide sequence ID" value="XM_064804306.1"/>
</dbReference>